<name>A0AAJ7SEC8_9ACAR</name>
<dbReference type="GO" id="GO:0012507">
    <property type="term" value="C:ER to Golgi transport vesicle membrane"/>
    <property type="evidence" value="ECO:0007669"/>
    <property type="project" value="TreeGrafter"/>
</dbReference>
<dbReference type="GO" id="GO:0005789">
    <property type="term" value="C:endoplasmic reticulum membrane"/>
    <property type="evidence" value="ECO:0007669"/>
    <property type="project" value="TreeGrafter"/>
</dbReference>
<protein>
    <submittedName>
        <fullName evidence="9">Vesicle transport through interaction with t-SNAREs homolog 1A-like</fullName>
    </submittedName>
</protein>
<comment type="subcellular location">
    <subcellularLocation>
        <location evidence="1">Membrane</location>
        <topology evidence="1">Single-pass type IV membrane protein</topology>
    </subcellularLocation>
</comment>
<dbReference type="GO" id="GO:0016236">
    <property type="term" value="P:macroautophagy"/>
    <property type="evidence" value="ECO:0007669"/>
    <property type="project" value="TreeGrafter"/>
</dbReference>
<feature type="transmembrane region" description="Helical" evidence="7">
    <location>
        <begin position="80"/>
        <end position="100"/>
    </location>
</feature>
<evidence type="ECO:0000256" key="3">
    <source>
        <dbReference type="ARBA" id="ARBA00022692"/>
    </source>
</evidence>
<sequence>MTCEIFRVKVKDQRSSTRLTAIRVATDTEQIGEEVGTSLRGQRDQLIRTRDRLQDADVELTRAGRLISAIRYNVISNKMFLIFIIIIECAILIALCYLKFIR</sequence>
<dbReference type="GO" id="GO:0042147">
    <property type="term" value="P:retrograde transport, endosome to Golgi"/>
    <property type="evidence" value="ECO:0007669"/>
    <property type="project" value="TreeGrafter"/>
</dbReference>
<dbReference type="GO" id="GO:0015031">
    <property type="term" value="P:protein transport"/>
    <property type="evidence" value="ECO:0007669"/>
    <property type="project" value="UniProtKB-KW"/>
</dbReference>
<dbReference type="Proteomes" id="UP000694867">
    <property type="component" value="Unplaced"/>
</dbReference>
<proteinExistence type="predicted"/>
<dbReference type="GO" id="GO:0005794">
    <property type="term" value="C:Golgi apparatus"/>
    <property type="evidence" value="ECO:0007669"/>
    <property type="project" value="TreeGrafter"/>
</dbReference>
<evidence type="ECO:0000256" key="5">
    <source>
        <dbReference type="ARBA" id="ARBA00022989"/>
    </source>
</evidence>
<dbReference type="GO" id="GO:0005484">
    <property type="term" value="F:SNAP receptor activity"/>
    <property type="evidence" value="ECO:0007669"/>
    <property type="project" value="TreeGrafter"/>
</dbReference>
<keyword evidence="8" id="KW-1185">Reference proteome</keyword>
<keyword evidence="4" id="KW-0653">Protein transport</keyword>
<keyword evidence="2" id="KW-0813">Transport</keyword>
<keyword evidence="6 7" id="KW-0472">Membrane</keyword>
<evidence type="ECO:0000313" key="9">
    <source>
        <dbReference type="RefSeq" id="XP_028966535.1"/>
    </source>
</evidence>
<evidence type="ECO:0000256" key="4">
    <source>
        <dbReference type="ARBA" id="ARBA00022927"/>
    </source>
</evidence>
<dbReference type="GO" id="GO:0006896">
    <property type="term" value="P:Golgi to vacuole transport"/>
    <property type="evidence" value="ECO:0007669"/>
    <property type="project" value="TreeGrafter"/>
</dbReference>
<keyword evidence="3 7" id="KW-0812">Transmembrane</keyword>
<accession>A0AAJ7SEC8</accession>
<dbReference type="RefSeq" id="XP_028966535.1">
    <property type="nucleotide sequence ID" value="XM_029110702.1"/>
</dbReference>
<evidence type="ECO:0000256" key="1">
    <source>
        <dbReference type="ARBA" id="ARBA00004211"/>
    </source>
</evidence>
<dbReference type="GO" id="GO:1903076">
    <property type="term" value="P:regulation of protein localization to plasma membrane"/>
    <property type="evidence" value="ECO:0007669"/>
    <property type="project" value="TreeGrafter"/>
</dbReference>
<dbReference type="Gene3D" id="1.20.5.110">
    <property type="match status" value="1"/>
</dbReference>
<evidence type="ECO:0000256" key="7">
    <source>
        <dbReference type="SAM" id="Phobius"/>
    </source>
</evidence>
<reference evidence="9" key="1">
    <citation type="submission" date="2025-08" db="UniProtKB">
        <authorList>
            <consortium name="RefSeq"/>
        </authorList>
    </citation>
    <scope>IDENTIFICATION</scope>
</reference>
<evidence type="ECO:0000256" key="6">
    <source>
        <dbReference type="ARBA" id="ARBA00023136"/>
    </source>
</evidence>
<dbReference type="GO" id="GO:0006891">
    <property type="term" value="P:intra-Golgi vesicle-mediated transport"/>
    <property type="evidence" value="ECO:0007669"/>
    <property type="project" value="TreeGrafter"/>
</dbReference>
<dbReference type="KEGG" id="goe:114827974"/>
<dbReference type="PANTHER" id="PTHR21230:SF89">
    <property type="entry name" value="VESICLE TRANSPORT THROUGH INTERACTION WITH T-SNARES HOMOLOG 1B"/>
    <property type="match status" value="1"/>
</dbReference>
<gene>
    <name evidence="9" type="primary">LOC114827974</name>
</gene>
<dbReference type="GeneID" id="114827974"/>
<evidence type="ECO:0000313" key="8">
    <source>
        <dbReference type="Proteomes" id="UP000694867"/>
    </source>
</evidence>
<dbReference type="Pfam" id="PF12352">
    <property type="entry name" value="V-SNARE_C"/>
    <property type="match status" value="1"/>
</dbReference>
<dbReference type="GO" id="GO:0000149">
    <property type="term" value="F:SNARE binding"/>
    <property type="evidence" value="ECO:0007669"/>
    <property type="project" value="TreeGrafter"/>
</dbReference>
<organism evidence="8 9">
    <name type="scientific">Galendromus occidentalis</name>
    <name type="common">western predatory mite</name>
    <dbReference type="NCBI Taxonomy" id="34638"/>
    <lineage>
        <taxon>Eukaryota</taxon>
        <taxon>Metazoa</taxon>
        <taxon>Ecdysozoa</taxon>
        <taxon>Arthropoda</taxon>
        <taxon>Chelicerata</taxon>
        <taxon>Arachnida</taxon>
        <taxon>Acari</taxon>
        <taxon>Parasitiformes</taxon>
        <taxon>Mesostigmata</taxon>
        <taxon>Gamasina</taxon>
        <taxon>Phytoseioidea</taxon>
        <taxon>Phytoseiidae</taxon>
        <taxon>Typhlodrominae</taxon>
        <taxon>Galendromus</taxon>
    </lineage>
</organism>
<dbReference type="GO" id="GO:0048280">
    <property type="term" value="P:vesicle fusion with Golgi apparatus"/>
    <property type="evidence" value="ECO:0007669"/>
    <property type="project" value="TreeGrafter"/>
</dbReference>
<dbReference type="GO" id="GO:0031201">
    <property type="term" value="C:SNARE complex"/>
    <property type="evidence" value="ECO:0007669"/>
    <property type="project" value="TreeGrafter"/>
</dbReference>
<dbReference type="AlphaFoldDB" id="A0AAJ7SEC8"/>
<dbReference type="GO" id="GO:0031902">
    <property type="term" value="C:late endosome membrane"/>
    <property type="evidence" value="ECO:0007669"/>
    <property type="project" value="TreeGrafter"/>
</dbReference>
<dbReference type="SUPFAM" id="SSF58038">
    <property type="entry name" value="SNARE fusion complex"/>
    <property type="match status" value="1"/>
</dbReference>
<dbReference type="PANTHER" id="PTHR21230">
    <property type="entry name" value="VESICLE TRANSPORT V-SNARE PROTEIN VTI1-RELATED"/>
    <property type="match status" value="1"/>
</dbReference>
<dbReference type="GO" id="GO:0005829">
    <property type="term" value="C:cytosol"/>
    <property type="evidence" value="ECO:0007669"/>
    <property type="project" value="GOC"/>
</dbReference>
<keyword evidence="5 7" id="KW-1133">Transmembrane helix</keyword>
<dbReference type="CDD" id="cd15890">
    <property type="entry name" value="SNARE_Vti1b"/>
    <property type="match status" value="1"/>
</dbReference>
<evidence type="ECO:0000256" key="2">
    <source>
        <dbReference type="ARBA" id="ARBA00022448"/>
    </source>
</evidence>